<accession>H1KQW3</accession>
<organism evidence="2 3">
    <name type="scientific">Methylorubrum extorquens DSM 13060</name>
    <dbReference type="NCBI Taxonomy" id="882800"/>
    <lineage>
        <taxon>Bacteria</taxon>
        <taxon>Pseudomonadati</taxon>
        <taxon>Pseudomonadota</taxon>
        <taxon>Alphaproteobacteria</taxon>
        <taxon>Hyphomicrobiales</taxon>
        <taxon>Methylobacteriaceae</taxon>
        <taxon>Methylorubrum</taxon>
    </lineage>
</organism>
<comment type="caution">
    <text evidence="2">The sequence shown here is derived from an EMBL/GenBank/DDBJ whole genome shotgun (WGS) entry which is preliminary data.</text>
</comment>
<name>H1KQW3_METEX</name>
<evidence type="ECO:0000313" key="3">
    <source>
        <dbReference type="Proteomes" id="UP000004382"/>
    </source>
</evidence>
<proteinExistence type="predicted"/>
<feature type="region of interest" description="Disordered" evidence="1">
    <location>
        <begin position="210"/>
        <end position="239"/>
    </location>
</feature>
<evidence type="ECO:0000256" key="1">
    <source>
        <dbReference type="SAM" id="MobiDB-lite"/>
    </source>
</evidence>
<evidence type="ECO:0000313" key="2">
    <source>
        <dbReference type="EMBL" id="EHP90079.1"/>
    </source>
</evidence>
<dbReference type="Proteomes" id="UP000004382">
    <property type="component" value="Unassembled WGS sequence"/>
</dbReference>
<gene>
    <name evidence="2" type="ORF">MetexDRAFT_5026</name>
</gene>
<sequence>MMPRNPIEADWLIRSAEEEAARAERWAAVAQQQMAYQAAMAKAHAADAAGLRALWTFVPLSTPGSVDQSNRPEPAVVIDVPAPEPVEPPRCQFCGKPTRIWQGKPQRFCSFSKTAIGYSCAHRWRDRRDTEIRQKAKAEAQRERAEIQAVDLPDIAFSEVVPITSEAPTCRQCGKPTRIWKGKPQKFCSPPVGHRVSPCASAFNFRARQAKANRSPAQRVRRARKQPEPVRPTGSVLVTASPRADGHDLLTTVTRAVSASLPNDLRSEIISETVVLMLEGAKLADAIAEASKNVRRNAAPLRYTKPINDCFWLAAEPSGSRLKTGHHLPAQCVRLAKSLQQRAVVLGGVCLTDGQGRSTARFRNQALHDRIEHQRAPCRAPARARP</sequence>
<dbReference type="EMBL" id="AGJK01000213">
    <property type="protein sequence ID" value="EHP90079.1"/>
    <property type="molecule type" value="Genomic_DNA"/>
</dbReference>
<dbReference type="RefSeq" id="WP_003604571.1">
    <property type="nucleotide sequence ID" value="NZ_AGJK01000213.1"/>
</dbReference>
<protein>
    <submittedName>
        <fullName evidence="2">Uncharacterized protein</fullName>
    </submittedName>
</protein>
<reference evidence="2 3" key="1">
    <citation type="submission" date="2011-09" db="EMBL/GenBank/DDBJ databases">
        <title>The draft genome of Methylobacterium extorquens DSM 13060.</title>
        <authorList>
            <consortium name="US DOE Joint Genome Institute (JGI-PGF)"/>
            <person name="Lucas S."/>
            <person name="Han J."/>
            <person name="Lapidus A."/>
            <person name="Cheng J.-F."/>
            <person name="Goodwin L."/>
            <person name="Pitluck S."/>
            <person name="Peters L."/>
            <person name="Land M.L."/>
            <person name="Hauser L."/>
            <person name="Koskimaki J."/>
            <person name="Halonen O."/>
            <person name="Pirttila A."/>
            <person name="Frank C."/>
            <person name="Woyke T.J."/>
        </authorList>
    </citation>
    <scope>NUCLEOTIDE SEQUENCE [LARGE SCALE GENOMIC DNA]</scope>
    <source>
        <strain evidence="2 3">DSM 13060</strain>
    </source>
</reference>
<dbReference type="AlphaFoldDB" id="H1KQW3"/>
<dbReference type="PATRIC" id="fig|882800.3.peg.4914"/>